<dbReference type="OrthoDB" id="5308060at2759"/>
<organism evidence="2 3">
    <name type="scientific">Trichodelitschia bisporula</name>
    <dbReference type="NCBI Taxonomy" id="703511"/>
    <lineage>
        <taxon>Eukaryota</taxon>
        <taxon>Fungi</taxon>
        <taxon>Dikarya</taxon>
        <taxon>Ascomycota</taxon>
        <taxon>Pezizomycotina</taxon>
        <taxon>Dothideomycetes</taxon>
        <taxon>Dothideomycetes incertae sedis</taxon>
        <taxon>Phaeotrichales</taxon>
        <taxon>Phaeotrichaceae</taxon>
        <taxon>Trichodelitschia</taxon>
    </lineage>
</organism>
<dbReference type="InterPro" id="IPR036291">
    <property type="entry name" value="NAD(P)-bd_dom_sf"/>
</dbReference>
<feature type="transmembrane region" description="Helical" evidence="1">
    <location>
        <begin position="92"/>
        <end position="110"/>
    </location>
</feature>
<dbReference type="Gene3D" id="3.40.50.720">
    <property type="entry name" value="NAD(P)-binding Rossmann-like Domain"/>
    <property type="match status" value="1"/>
</dbReference>
<reference evidence="2" key="1">
    <citation type="journal article" date="2020" name="Stud. Mycol.">
        <title>101 Dothideomycetes genomes: a test case for predicting lifestyles and emergence of pathogens.</title>
        <authorList>
            <person name="Haridas S."/>
            <person name="Albert R."/>
            <person name="Binder M."/>
            <person name="Bloem J."/>
            <person name="Labutti K."/>
            <person name="Salamov A."/>
            <person name="Andreopoulos B."/>
            <person name="Baker S."/>
            <person name="Barry K."/>
            <person name="Bills G."/>
            <person name="Bluhm B."/>
            <person name="Cannon C."/>
            <person name="Castanera R."/>
            <person name="Culley D."/>
            <person name="Daum C."/>
            <person name="Ezra D."/>
            <person name="Gonzalez J."/>
            <person name="Henrissat B."/>
            <person name="Kuo A."/>
            <person name="Liang C."/>
            <person name="Lipzen A."/>
            <person name="Lutzoni F."/>
            <person name="Magnuson J."/>
            <person name="Mondo S."/>
            <person name="Nolan M."/>
            <person name="Ohm R."/>
            <person name="Pangilinan J."/>
            <person name="Park H.-J."/>
            <person name="Ramirez L."/>
            <person name="Alfaro M."/>
            <person name="Sun H."/>
            <person name="Tritt A."/>
            <person name="Yoshinaga Y."/>
            <person name="Zwiers L.-H."/>
            <person name="Turgeon B."/>
            <person name="Goodwin S."/>
            <person name="Spatafora J."/>
            <person name="Crous P."/>
            <person name="Grigoriev I."/>
        </authorList>
    </citation>
    <scope>NUCLEOTIDE SEQUENCE</scope>
    <source>
        <strain evidence="2">CBS 262.69</strain>
    </source>
</reference>
<dbReference type="PANTHER" id="PTHR43313">
    <property type="entry name" value="SHORT-CHAIN DEHYDROGENASE/REDUCTASE FAMILY 9C"/>
    <property type="match status" value="1"/>
</dbReference>
<dbReference type="EMBL" id="ML996703">
    <property type="protein sequence ID" value="KAF2397573.1"/>
    <property type="molecule type" value="Genomic_DNA"/>
</dbReference>
<dbReference type="InterPro" id="IPR013952">
    <property type="entry name" value="DUF1776_fun"/>
</dbReference>
<keyword evidence="3" id="KW-1185">Reference proteome</keyword>
<dbReference type="Pfam" id="PF08643">
    <property type="entry name" value="DUF1776"/>
    <property type="match status" value="1"/>
</dbReference>
<gene>
    <name evidence="2" type="ORF">EJ06DRAFT_533179</name>
</gene>
<name>A0A6G1HND3_9PEZI</name>
<evidence type="ECO:0000313" key="3">
    <source>
        <dbReference type="Proteomes" id="UP000799640"/>
    </source>
</evidence>
<keyword evidence="1" id="KW-1133">Transmembrane helix</keyword>
<keyword evidence="1" id="KW-0472">Membrane</keyword>
<protein>
    <submittedName>
        <fullName evidence="2">DUF1776-domain-containing protein</fullName>
    </submittedName>
</protein>
<keyword evidence="1" id="KW-0812">Transmembrane</keyword>
<sequence>MVLAMPSDEQNFLDFLAGVSSEVRSFSANMFDATDRHIDAFASTIRSAYETSTSWLPGTARHAPSPPPPPPHGFLPVSYVYKLQDWVSRNRALTAAIVAFVGTGAVMIWTQRKGRTARRRARRASNGARKEVVVIAGPPNSPVTKSLMLDLEKRGFMVYVVVTTTEDEQAVQQESLSRADIRPFHLPIGDALTTQTAIERFNSLLNSPHHVFPGASPHELRFMGLILAPDVIYQSGPIEAVAPELWSDQLQTKVLGTIATAQALLPTICDHPNSRVLVLTPTIVSSLKPPFHGMESTIVGALEGFSCTLRRELSTVGIDVVQIKLGSFDFSGLGPKNHLQPFSATRTYAWPATTRALYAQNFVNQGRIADRKGLFGEAGSNAKGSHPRELHHAVFDALTQTCPQSVWRVGRGSVAYDAVGKWVPAGLVGWLLGIRRVSLEEIAGPPAGTLDDSVGLSWETVEQTPGAL</sequence>
<dbReference type="SUPFAM" id="SSF51735">
    <property type="entry name" value="NAD(P)-binding Rossmann-fold domains"/>
    <property type="match status" value="1"/>
</dbReference>
<proteinExistence type="predicted"/>
<accession>A0A6G1HND3</accession>
<dbReference type="PANTHER" id="PTHR43313:SF1">
    <property type="entry name" value="3BETA-HYDROXYSTEROID DEHYDROGENASE DHS-16"/>
    <property type="match status" value="1"/>
</dbReference>
<dbReference type="AlphaFoldDB" id="A0A6G1HND3"/>
<evidence type="ECO:0000313" key="2">
    <source>
        <dbReference type="EMBL" id="KAF2397573.1"/>
    </source>
</evidence>
<dbReference type="Proteomes" id="UP000799640">
    <property type="component" value="Unassembled WGS sequence"/>
</dbReference>
<evidence type="ECO:0000256" key="1">
    <source>
        <dbReference type="SAM" id="Phobius"/>
    </source>
</evidence>